<feature type="domain" description="CRISPR type III-associated protein" evidence="2">
    <location>
        <begin position="20"/>
        <end position="183"/>
    </location>
</feature>
<evidence type="ECO:0000313" key="3">
    <source>
        <dbReference type="EMBL" id="HGS04515.1"/>
    </source>
</evidence>
<name>A0A7V4LBY0_9BACT</name>
<evidence type="ECO:0000259" key="2">
    <source>
        <dbReference type="Pfam" id="PF03787"/>
    </source>
</evidence>
<reference evidence="3" key="1">
    <citation type="journal article" date="2020" name="mSystems">
        <title>Genome- and Community-Level Interaction Insights into Carbon Utilization and Element Cycling Functions of Hydrothermarchaeota in Hydrothermal Sediment.</title>
        <authorList>
            <person name="Zhou Z."/>
            <person name="Liu Y."/>
            <person name="Xu W."/>
            <person name="Pan J."/>
            <person name="Luo Z.H."/>
            <person name="Li M."/>
        </authorList>
    </citation>
    <scope>NUCLEOTIDE SEQUENCE [LARGE SCALE GENOMIC DNA]</scope>
    <source>
        <strain evidence="3">SpSt-548</strain>
    </source>
</reference>
<dbReference type="AlphaFoldDB" id="A0A7V4LBY0"/>
<comment type="caution">
    <text evidence="3">The sequence shown here is derived from an EMBL/GenBank/DDBJ whole genome shotgun (WGS) entry which is preliminary data.</text>
</comment>
<gene>
    <name evidence="3" type="ORF">ENT08_02055</name>
</gene>
<organism evidence="3">
    <name type="scientific">Desulfobacca acetoxidans</name>
    <dbReference type="NCBI Taxonomy" id="60893"/>
    <lineage>
        <taxon>Bacteria</taxon>
        <taxon>Pseudomonadati</taxon>
        <taxon>Thermodesulfobacteriota</taxon>
        <taxon>Desulfobaccia</taxon>
        <taxon>Desulfobaccales</taxon>
        <taxon>Desulfobaccaceae</taxon>
        <taxon>Desulfobacca</taxon>
    </lineage>
</organism>
<sequence length="365" mass="41024">MSDFVGRYYRRKVWNIEAHILTPLFLGGAQQGAEWRAAPFKSLLRYWWRLTRGPRTPWETLLQDETRLFGSAGEQEGEGGQSLVRVGVVSQSVPQTDALKTDCKIPYPKFHGGVEGLLYLAGIGLLETNCVVKMPRSYFPPGSDFTLEVDCSEKEEAEVKKTFAFIQAFGALGSRCRNGWGSFAVTSGGLSREDAVGYLQQFTHPWEMGFEQDYPTCLGRDDKGPLLWKTGFPRKTWEEAMRDLADAYAGLRARTEGGIGPLDADGKSDPGERHLLGFPLTNHPAESKFNQGWGHDGRHASPLRFVVRRHPTGFVGFVLHVPHRFSDTMTRGIDALEKNNQLAVWGKVHRKLDHLLVRARYEECL</sequence>
<dbReference type="EMBL" id="DSXI01000116">
    <property type="protein sequence ID" value="HGS04515.1"/>
    <property type="molecule type" value="Genomic_DNA"/>
</dbReference>
<keyword evidence="1" id="KW-0051">Antiviral defense</keyword>
<dbReference type="InterPro" id="IPR005537">
    <property type="entry name" value="RAMP_III_fam"/>
</dbReference>
<accession>A0A7V4LBY0</accession>
<evidence type="ECO:0000256" key="1">
    <source>
        <dbReference type="ARBA" id="ARBA00023118"/>
    </source>
</evidence>
<proteinExistence type="predicted"/>
<dbReference type="Pfam" id="PF03787">
    <property type="entry name" value="RAMPs"/>
    <property type="match status" value="1"/>
</dbReference>
<protein>
    <recommendedName>
        <fullName evidence="2">CRISPR type III-associated protein domain-containing protein</fullName>
    </recommendedName>
</protein>
<dbReference type="GO" id="GO:0051607">
    <property type="term" value="P:defense response to virus"/>
    <property type="evidence" value="ECO:0007669"/>
    <property type="project" value="UniProtKB-KW"/>
</dbReference>